<dbReference type="InterPro" id="IPR046030">
    <property type="entry name" value="DUF5988"/>
</dbReference>
<dbReference type="EMBL" id="JBHSKI010000009">
    <property type="protein sequence ID" value="MFC5172968.1"/>
    <property type="molecule type" value="Genomic_DNA"/>
</dbReference>
<dbReference type="Pfam" id="PF19450">
    <property type="entry name" value="DUF5988"/>
    <property type="match status" value="1"/>
</dbReference>
<protein>
    <submittedName>
        <fullName evidence="1">DUF5988 family protein</fullName>
    </submittedName>
</protein>
<evidence type="ECO:0000313" key="1">
    <source>
        <dbReference type="EMBL" id="MFC5172968.1"/>
    </source>
</evidence>
<organism evidence="1 2">
    <name type="scientific">Streptomyces mutomycini</name>
    <dbReference type="NCBI Taxonomy" id="284036"/>
    <lineage>
        <taxon>Bacteria</taxon>
        <taxon>Bacillati</taxon>
        <taxon>Actinomycetota</taxon>
        <taxon>Actinomycetes</taxon>
        <taxon>Kitasatosporales</taxon>
        <taxon>Streptomycetaceae</taxon>
        <taxon>Streptomyces</taxon>
    </lineage>
</organism>
<proteinExistence type="predicted"/>
<dbReference type="RefSeq" id="WP_381823800.1">
    <property type="nucleotide sequence ID" value="NZ_JBHSKI010000009.1"/>
</dbReference>
<accession>A0ABW0B6Y7</accession>
<sequence>MSIAEPNVILRGGPSTYLSEEQRIRHVERLDEKLKLPRGDRYEHFEPTAESEVHEGVALRVFTWTGATQFAE</sequence>
<gene>
    <name evidence="1" type="ORF">ACFPRK_20590</name>
</gene>
<name>A0ABW0B6Y7_9ACTN</name>
<dbReference type="Proteomes" id="UP001596208">
    <property type="component" value="Unassembled WGS sequence"/>
</dbReference>
<evidence type="ECO:0000313" key="2">
    <source>
        <dbReference type="Proteomes" id="UP001596208"/>
    </source>
</evidence>
<keyword evidence="2" id="KW-1185">Reference proteome</keyword>
<comment type="caution">
    <text evidence="1">The sequence shown here is derived from an EMBL/GenBank/DDBJ whole genome shotgun (WGS) entry which is preliminary data.</text>
</comment>
<reference evidence="2" key="1">
    <citation type="journal article" date="2019" name="Int. J. Syst. Evol. Microbiol.">
        <title>The Global Catalogue of Microorganisms (GCM) 10K type strain sequencing project: providing services to taxonomists for standard genome sequencing and annotation.</title>
        <authorList>
            <consortium name="The Broad Institute Genomics Platform"/>
            <consortium name="The Broad Institute Genome Sequencing Center for Infectious Disease"/>
            <person name="Wu L."/>
            <person name="Ma J."/>
        </authorList>
    </citation>
    <scope>NUCLEOTIDE SEQUENCE [LARGE SCALE GENOMIC DNA]</scope>
    <source>
        <strain evidence="2">CGMCC 4.1721</strain>
    </source>
</reference>